<dbReference type="NCBIfam" id="TIGR00464">
    <property type="entry name" value="gltX_bact"/>
    <property type="match status" value="1"/>
</dbReference>
<name>A0A1R4GNP6_BREDI</name>
<dbReference type="EMBL" id="FUIE01000081">
    <property type="protein sequence ID" value="SJM69797.1"/>
    <property type="molecule type" value="Genomic_DNA"/>
</dbReference>
<evidence type="ECO:0000256" key="6">
    <source>
        <dbReference type="ARBA" id="ARBA00022741"/>
    </source>
</evidence>
<dbReference type="AlphaFoldDB" id="A0A1R4GNP6"/>
<evidence type="ECO:0000256" key="9">
    <source>
        <dbReference type="ARBA" id="ARBA00023146"/>
    </source>
</evidence>
<evidence type="ECO:0000256" key="1">
    <source>
        <dbReference type="ARBA" id="ARBA00004496"/>
    </source>
</evidence>
<dbReference type="InterPro" id="IPR001412">
    <property type="entry name" value="aa-tRNA-synth_I_CS"/>
</dbReference>
<reference evidence="13 14" key="1">
    <citation type="submission" date="2017-02" db="EMBL/GenBank/DDBJ databases">
        <authorList>
            <person name="Peterson S.W."/>
        </authorList>
    </citation>
    <scope>NUCLEOTIDE SEQUENCE [LARGE SCALE GENOMIC DNA]</scope>
    <source>
        <strain evidence="13 14">3F5N</strain>
    </source>
</reference>
<feature type="domain" description="Glutamyl/glutaminyl-tRNA synthetase class Ib catalytic" evidence="11">
    <location>
        <begin position="13"/>
        <end position="312"/>
    </location>
</feature>
<dbReference type="InterPro" id="IPR020058">
    <property type="entry name" value="Glu/Gln-tRNA-synth_Ib_cat-dom"/>
</dbReference>
<keyword evidence="6 10" id="KW-0547">Nucleotide-binding</keyword>
<dbReference type="InterPro" id="IPR020751">
    <property type="entry name" value="aa-tRNA-synth_I_codon-bd_sub2"/>
</dbReference>
<dbReference type="PROSITE" id="PS00178">
    <property type="entry name" value="AA_TRNA_LIGASE_I"/>
    <property type="match status" value="1"/>
</dbReference>
<evidence type="ECO:0000256" key="3">
    <source>
        <dbReference type="ARBA" id="ARBA00011245"/>
    </source>
</evidence>
<dbReference type="HAMAP" id="MF_00022">
    <property type="entry name" value="Glu_tRNA_synth_type1"/>
    <property type="match status" value="1"/>
</dbReference>
<dbReference type="InterPro" id="IPR049940">
    <property type="entry name" value="GluQ/Sye"/>
</dbReference>
<keyword evidence="4 10" id="KW-0963">Cytoplasm</keyword>
<comment type="subcellular location">
    <subcellularLocation>
        <location evidence="1 10">Cytoplasm</location>
    </subcellularLocation>
</comment>
<feature type="domain" description="Aminoacyl-tRNA synthetase class I anticodon-binding" evidence="12">
    <location>
        <begin position="344"/>
        <end position="472"/>
    </location>
</feature>
<keyword evidence="8 10" id="KW-0648">Protein biosynthesis</keyword>
<dbReference type="GO" id="GO:0005524">
    <property type="term" value="F:ATP binding"/>
    <property type="evidence" value="ECO:0007669"/>
    <property type="project" value="UniProtKB-UniRule"/>
</dbReference>
<dbReference type="Pfam" id="PF00749">
    <property type="entry name" value="tRNA-synt_1c"/>
    <property type="match status" value="1"/>
</dbReference>
<dbReference type="InterPro" id="IPR045462">
    <property type="entry name" value="aa-tRNA-synth_I_cd-bd"/>
</dbReference>
<proteinExistence type="inferred from homology"/>
<evidence type="ECO:0000259" key="12">
    <source>
        <dbReference type="Pfam" id="PF19269"/>
    </source>
</evidence>
<dbReference type="GO" id="GO:0006424">
    <property type="term" value="P:glutamyl-tRNA aminoacylation"/>
    <property type="evidence" value="ECO:0007669"/>
    <property type="project" value="UniProtKB-UniRule"/>
</dbReference>
<dbReference type="CDD" id="cd00808">
    <property type="entry name" value="GluRS_core"/>
    <property type="match status" value="1"/>
</dbReference>
<dbReference type="FunFam" id="3.40.50.620:FF:000007">
    <property type="entry name" value="Glutamate--tRNA ligase"/>
    <property type="match status" value="1"/>
</dbReference>
<dbReference type="InterPro" id="IPR004527">
    <property type="entry name" value="Glu-tRNA-ligase_bac/mito"/>
</dbReference>
<evidence type="ECO:0000256" key="5">
    <source>
        <dbReference type="ARBA" id="ARBA00022598"/>
    </source>
</evidence>
<keyword evidence="5 10" id="KW-0436">Ligase</keyword>
<accession>A0A1R4GNP6</accession>
<feature type="binding site" evidence="10">
    <location>
        <position position="249"/>
    </location>
    <ligand>
        <name>ATP</name>
        <dbReference type="ChEBI" id="CHEBI:30616"/>
    </ligand>
</feature>
<dbReference type="InterPro" id="IPR014729">
    <property type="entry name" value="Rossmann-like_a/b/a_fold"/>
</dbReference>
<comment type="caution">
    <text evidence="10">Lacks conserved residue(s) required for the propagation of feature annotation.</text>
</comment>
<evidence type="ECO:0000256" key="7">
    <source>
        <dbReference type="ARBA" id="ARBA00022840"/>
    </source>
</evidence>
<comment type="function">
    <text evidence="10">Catalyzes the attachment of glutamate to tRNA(Glu) in a two-step reaction: glutamate is first activated by ATP to form Glu-AMP and then transferred to the acceptor end of tRNA(Glu).</text>
</comment>
<dbReference type="PANTHER" id="PTHR43311:SF2">
    <property type="entry name" value="GLUTAMATE--TRNA LIGASE, MITOCHONDRIAL-RELATED"/>
    <property type="match status" value="1"/>
</dbReference>
<comment type="similarity">
    <text evidence="2 10">Belongs to the class-I aminoacyl-tRNA synthetase family. Glutamate--tRNA ligase type 1 subfamily.</text>
</comment>
<evidence type="ECO:0000256" key="10">
    <source>
        <dbReference type="HAMAP-Rule" id="MF_00022"/>
    </source>
</evidence>
<evidence type="ECO:0000256" key="8">
    <source>
        <dbReference type="ARBA" id="ARBA00022917"/>
    </source>
</evidence>
<dbReference type="InterPro" id="IPR008925">
    <property type="entry name" value="aa_tRNA-synth_I_cd-bd_sf"/>
</dbReference>
<dbReference type="Gene3D" id="1.10.10.350">
    <property type="match status" value="1"/>
</dbReference>
<dbReference type="GO" id="GO:0000049">
    <property type="term" value="F:tRNA binding"/>
    <property type="evidence" value="ECO:0007669"/>
    <property type="project" value="InterPro"/>
</dbReference>
<dbReference type="SUPFAM" id="SSF52374">
    <property type="entry name" value="Nucleotidylyl transferase"/>
    <property type="match status" value="1"/>
</dbReference>
<comment type="catalytic activity">
    <reaction evidence="10">
        <text>tRNA(Glu) + L-glutamate + ATP = L-glutamyl-tRNA(Glu) + AMP + diphosphate</text>
        <dbReference type="Rhea" id="RHEA:23540"/>
        <dbReference type="Rhea" id="RHEA-COMP:9663"/>
        <dbReference type="Rhea" id="RHEA-COMP:9680"/>
        <dbReference type="ChEBI" id="CHEBI:29985"/>
        <dbReference type="ChEBI" id="CHEBI:30616"/>
        <dbReference type="ChEBI" id="CHEBI:33019"/>
        <dbReference type="ChEBI" id="CHEBI:78442"/>
        <dbReference type="ChEBI" id="CHEBI:78520"/>
        <dbReference type="ChEBI" id="CHEBI:456215"/>
        <dbReference type="EC" id="6.1.1.17"/>
    </reaction>
</comment>
<comment type="subunit">
    <text evidence="3 10">Monomer.</text>
</comment>
<keyword evidence="9 10" id="KW-0030">Aminoacyl-tRNA synthetase</keyword>
<sequence length="476" mass="52880">MDPASMTSPSSTVVTRFAPSPTGYLHIGGARTALFNWLYAKGRGGKFLIRIEDTDRERSTDEAVKAIFDGLSWLELFGDEEPVFQFARADRHRDVVNELLATGHAYRDFLTADETTALRDQAKAEGRDFVSPWRDREPSVDDLAKPHTVRFRRPLDQAVAVDDAVQGTVRWDSASLDDLVILRSDGAPTYNLAVVVDDHDMGVTHVIRGDDHLNNAARQSLIYDALGWTRPTFAHIPLIHGPDGAKLSKRHGAQAVHEYADMGYLPEAMRNYLARLGWAHGDDELFSDEQALAWFDLTGVNKAPARLDFDKLAHVNAHWLRLADDDRLAKLTLDAHLTRGRTLQPDDEERLLRAMPFVKDRAKTIPELADQTAFVLQVRPLALNEKSAGLLQGEGGQRISRLRERLGLFQSWDVFALEAELKVFAEEEGVGFGKIGPSMRAALTGGSTSPDIARTLCALGRDESLGRLDDALQQTK</sequence>
<dbReference type="GO" id="GO:0005829">
    <property type="term" value="C:cytosol"/>
    <property type="evidence" value="ECO:0007669"/>
    <property type="project" value="TreeGrafter"/>
</dbReference>
<evidence type="ECO:0000256" key="4">
    <source>
        <dbReference type="ARBA" id="ARBA00022490"/>
    </source>
</evidence>
<dbReference type="GO" id="GO:0004818">
    <property type="term" value="F:glutamate-tRNA ligase activity"/>
    <property type="evidence" value="ECO:0007669"/>
    <property type="project" value="UniProtKB-UniRule"/>
</dbReference>
<dbReference type="InterPro" id="IPR000924">
    <property type="entry name" value="Glu/Gln-tRNA-synth"/>
</dbReference>
<dbReference type="Gene3D" id="3.40.50.620">
    <property type="entry name" value="HUPs"/>
    <property type="match status" value="1"/>
</dbReference>
<dbReference type="Pfam" id="PF19269">
    <property type="entry name" value="Anticodon_2"/>
    <property type="match status" value="1"/>
</dbReference>
<gene>
    <name evidence="10" type="primary">gltX</name>
    <name evidence="13" type="ORF">FM111_14375</name>
</gene>
<dbReference type="EC" id="6.1.1.17" evidence="10"/>
<keyword evidence="7 10" id="KW-0067">ATP-binding</keyword>
<feature type="short sequence motif" description="'HIGH' region" evidence="10">
    <location>
        <begin position="19"/>
        <end position="29"/>
    </location>
</feature>
<dbReference type="PRINTS" id="PR00987">
    <property type="entry name" value="TRNASYNTHGLU"/>
</dbReference>
<protein>
    <recommendedName>
        <fullName evidence="10">Glutamate--tRNA ligase</fullName>
        <ecNumber evidence="10">6.1.1.17</ecNumber>
    </recommendedName>
    <alternativeName>
        <fullName evidence="10">Glutamyl-tRNA synthetase</fullName>
        <shortName evidence="10">GluRS</shortName>
    </alternativeName>
</protein>
<evidence type="ECO:0000259" key="11">
    <source>
        <dbReference type="Pfam" id="PF00749"/>
    </source>
</evidence>
<dbReference type="SUPFAM" id="SSF48163">
    <property type="entry name" value="An anticodon-binding domain of class I aminoacyl-tRNA synthetases"/>
    <property type="match status" value="1"/>
</dbReference>
<dbReference type="InterPro" id="IPR033910">
    <property type="entry name" value="GluRS_core"/>
</dbReference>
<evidence type="ECO:0000256" key="2">
    <source>
        <dbReference type="ARBA" id="ARBA00007894"/>
    </source>
</evidence>
<evidence type="ECO:0000313" key="13">
    <source>
        <dbReference type="EMBL" id="SJM69797.1"/>
    </source>
</evidence>
<dbReference type="PANTHER" id="PTHR43311">
    <property type="entry name" value="GLUTAMATE--TRNA LIGASE"/>
    <property type="match status" value="1"/>
</dbReference>
<feature type="short sequence motif" description="'KMSKS' region" evidence="10">
    <location>
        <begin position="246"/>
        <end position="250"/>
    </location>
</feature>
<dbReference type="Proteomes" id="UP000195766">
    <property type="component" value="Unassembled WGS sequence"/>
</dbReference>
<organism evidence="13 14">
    <name type="scientific">Brevundimonas diminuta 3F5N</name>
    <dbReference type="NCBI Taxonomy" id="1255603"/>
    <lineage>
        <taxon>Bacteria</taxon>
        <taxon>Pseudomonadati</taxon>
        <taxon>Pseudomonadota</taxon>
        <taxon>Alphaproteobacteria</taxon>
        <taxon>Caulobacterales</taxon>
        <taxon>Caulobacteraceae</taxon>
        <taxon>Brevundimonas</taxon>
    </lineage>
</organism>
<dbReference type="GO" id="GO:0008270">
    <property type="term" value="F:zinc ion binding"/>
    <property type="evidence" value="ECO:0007669"/>
    <property type="project" value="InterPro"/>
</dbReference>
<evidence type="ECO:0000313" key="14">
    <source>
        <dbReference type="Proteomes" id="UP000195766"/>
    </source>
</evidence>